<sequence length="216" mass="22408">MTLAVSPLVCGISPPVTAAAVEVAVPETLDLSHLPRLIHPAVARSRRCRTLVALLPPAPSLPDTALHRFTAALLAFGLAEDARLRVGPAGAPALRLPDAAEGDDDAGLLAALPLFPEAGAVRAFVASLDDDGRPAGLPKDPDGSVIYRLYARLAEPPRTETLRLRFLSGISWEDAREALAGLILRLTGGAASPFGRYAAEPEALADLLAVGAPRAA</sequence>
<name>A0ABW2KQR3_9PROT</name>
<accession>A0ABW2KQR3</accession>
<keyword evidence="1" id="KW-0732">Signal</keyword>
<comment type="caution">
    <text evidence="2">The sequence shown here is derived from an EMBL/GenBank/DDBJ whole genome shotgun (WGS) entry which is preliminary data.</text>
</comment>
<proteinExistence type="predicted"/>
<reference evidence="3" key="1">
    <citation type="journal article" date="2019" name="Int. J. Syst. Evol. Microbiol.">
        <title>The Global Catalogue of Microorganisms (GCM) 10K type strain sequencing project: providing services to taxonomists for standard genome sequencing and annotation.</title>
        <authorList>
            <consortium name="The Broad Institute Genomics Platform"/>
            <consortium name="The Broad Institute Genome Sequencing Center for Infectious Disease"/>
            <person name="Wu L."/>
            <person name="Ma J."/>
        </authorList>
    </citation>
    <scope>NUCLEOTIDE SEQUENCE [LARGE SCALE GENOMIC DNA]</scope>
    <source>
        <strain evidence="3">CGMCC 1.16275</strain>
    </source>
</reference>
<evidence type="ECO:0008006" key="4">
    <source>
        <dbReference type="Google" id="ProtNLM"/>
    </source>
</evidence>
<dbReference type="RefSeq" id="WP_377356684.1">
    <property type="nucleotide sequence ID" value="NZ_JBHTCM010000005.1"/>
</dbReference>
<gene>
    <name evidence="2" type="ORF">ACFQPS_04120</name>
</gene>
<feature type="signal peptide" evidence="1">
    <location>
        <begin position="1"/>
        <end position="18"/>
    </location>
</feature>
<evidence type="ECO:0000256" key="1">
    <source>
        <dbReference type="SAM" id="SignalP"/>
    </source>
</evidence>
<organism evidence="2 3">
    <name type="scientific">Rhodocista pekingensis</name>
    <dbReference type="NCBI Taxonomy" id="201185"/>
    <lineage>
        <taxon>Bacteria</taxon>
        <taxon>Pseudomonadati</taxon>
        <taxon>Pseudomonadota</taxon>
        <taxon>Alphaproteobacteria</taxon>
        <taxon>Rhodospirillales</taxon>
        <taxon>Azospirillaceae</taxon>
        <taxon>Rhodocista</taxon>
    </lineage>
</organism>
<dbReference type="EMBL" id="JBHTCM010000005">
    <property type="protein sequence ID" value="MFC7332337.1"/>
    <property type="molecule type" value="Genomic_DNA"/>
</dbReference>
<feature type="chain" id="PRO_5045614739" description="Tryptophan--tRNA ligase" evidence="1">
    <location>
        <begin position="19"/>
        <end position="216"/>
    </location>
</feature>
<dbReference type="Proteomes" id="UP001596456">
    <property type="component" value="Unassembled WGS sequence"/>
</dbReference>
<protein>
    <recommendedName>
        <fullName evidence="4">Tryptophan--tRNA ligase</fullName>
    </recommendedName>
</protein>
<evidence type="ECO:0000313" key="3">
    <source>
        <dbReference type="Proteomes" id="UP001596456"/>
    </source>
</evidence>
<evidence type="ECO:0000313" key="2">
    <source>
        <dbReference type="EMBL" id="MFC7332337.1"/>
    </source>
</evidence>
<dbReference type="Gene3D" id="1.10.240.10">
    <property type="entry name" value="Tyrosyl-Transfer RNA Synthetase"/>
    <property type="match status" value="1"/>
</dbReference>
<keyword evidence="3" id="KW-1185">Reference proteome</keyword>